<dbReference type="AlphaFoldDB" id="A0AAJ6CKJ4"/>
<protein>
    <submittedName>
        <fullName evidence="2">Uncharacterized protein</fullName>
    </submittedName>
</protein>
<organism evidence="2 3">
    <name type="scientific">Malassezia arunalokei</name>
    <dbReference type="NCBI Taxonomy" id="1514897"/>
    <lineage>
        <taxon>Eukaryota</taxon>
        <taxon>Fungi</taxon>
        <taxon>Dikarya</taxon>
        <taxon>Basidiomycota</taxon>
        <taxon>Ustilaginomycotina</taxon>
        <taxon>Malasseziomycetes</taxon>
        <taxon>Malasseziales</taxon>
        <taxon>Malasseziaceae</taxon>
        <taxon>Malassezia</taxon>
    </lineage>
</organism>
<sequence length="221" mass="25172">MTFTVQNVYYLRISATTILTTVLYLDQRHVAWMNENSSILEHTVHDIIRPQLTHLLQDAALHASDKMQTAEQEAFRVLYYFQDAERSPAVLLKTRTLSFPGSNMSIPLETTDSVHAPIAPKTRPLDMVPESEEEPFSSQCTEDDEYTGFQVSFSKELVLVIEPTESTVAQNPALFTVDDDDESKKEKRQLKQSARIHFDANATQFGRTSREAPLFRGMDEK</sequence>
<dbReference type="Proteomes" id="UP001217582">
    <property type="component" value="Chromosome 2"/>
</dbReference>
<evidence type="ECO:0000313" key="3">
    <source>
        <dbReference type="Proteomes" id="UP001217582"/>
    </source>
</evidence>
<feature type="region of interest" description="Disordered" evidence="1">
    <location>
        <begin position="202"/>
        <end position="221"/>
    </location>
</feature>
<proteinExistence type="predicted"/>
<gene>
    <name evidence="2" type="ORF">MARU1_000928</name>
</gene>
<keyword evidence="3" id="KW-1185">Reference proteome</keyword>
<evidence type="ECO:0000313" key="2">
    <source>
        <dbReference type="EMBL" id="WFD14917.1"/>
    </source>
</evidence>
<reference evidence="2 3" key="1">
    <citation type="submission" date="2023-03" db="EMBL/GenBank/DDBJ databases">
        <title>Mating type loci evolution in Malassezia.</title>
        <authorList>
            <person name="Coelho M.A."/>
        </authorList>
    </citation>
    <scope>NUCLEOTIDE SEQUENCE [LARGE SCALE GENOMIC DNA]</scope>
    <source>
        <strain evidence="2 3">CBS 13387</strain>
    </source>
</reference>
<dbReference type="EMBL" id="CP119917">
    <property type="protein sequence ID" value="WFD14917.1"/>
    <property type="molecule type" value="Genomic_DNA"/>
</dbReference>
<evidence type="ECO:0000256" key="1">
    <source>
        <dbReference type="SAM" id="MobiDB-lite"/>
    </source>
</evidence>
<name>A0AAJ6CKJ4_9BASI</name>
<accession>A0AAJ6CKJ4</accession>